<dbReference type="Gene3D" id="1.20.1250.20">
    <property type="entry name" value="MFS general substrate transporter like domains"/>
    <property type="match status" value="1"/>
</dbReference>
<dbReference type="OrthoDB" id="6884957at2759"/>
<feature type="transmembrane region" description="Helical" evidence="5">
    <location>
        <begin position="387"/>
        <end position="411"/>
    </location>
</feature>
<evidence type="ECO:0000313" key="8">
    <source>
        <dbReference type="Proteomes" id="UP000494106"/>
    </source>
</evidence>
<feature type="transmembrane region" description="Helical" evidence="5">
    <location>
        <begin position="164"/>
        <end position="181"/>
    </location>
</feature>
<feature type="transmembrane region" description="Helical" evidence="5">
    <location>
        <begin position="356"/>
        <end position="375"/>
    </location>
</feature>
<evidence type="ECO:0000256" key="3">
    <source>
        <dbReference type="ARBA" id="ARBA00022989"/>
    </source>
</evidence>
<evidence type="ECO:0000256" key="4">
    <source>
        <dbReference type="ARBA" id="ARBA00023136"/>
    </source>
</evidence>
<dbReference type="Proteomes" id="UP000494106">
    <property type="component" value="Unassembled WGS sequence"/>
</dbReference>
<comment type="caution">
    <text evidence="7">The sequence shown here is derived from an EMBL/GenBank/DDBJ whole genome shotgun (WGS) entry which is preliminary data.</text>
</comment>
<evidence type="ECO:0000259" key="6">
    <source>
        <dbReference type="PROSITE" id="PS50850"/>
    </source>
</evidence>
<feature type="transmembrane region" description="Helical" evidence="5">
    <location>
        <begin position="423"/>
        <end position="453"/>
    </location>
</feature>
<evidence type="ECO:0000256" key="5">
    <source>
        <dbReference type="SAM" id="Phobius"/>
    </source>
</evidence>
<feature type="transmembrane region" description="Helical" evidence="5">
    <location>
        <begin position="500"/>
        <end position="523"/>
    </location>
</feature>
<accession>A0A8S1B8J6</accession>
<dbReference type="EMBL" id="CADEBC010000579">
    <property type="protein sequence ID" value="CAB3255900.1"/>
    <property type="molecule type" value="Genomic_DNA"/>
</dbReference>
<feature type="transmembrane region" description="Helical" evidence="5">
    <location>
        <begin position="474"/>
        <end position="494"/>
    </location>
</feature>
<evidence type="ECO:0000313" key="7">
    <source>
        <dbReference type="EMBL" id="CAB3255900.1"/>
    </source>
</evidence>
<feature type="transmembrane region" description="Helical" evidence="5">
    <location>
        <begin position="219"/>
        <end position="240"/>
    </location>
</feature>
<dbReference type="InterPro" id="IPR036259">
    <property type="entry name" value="MFS_trans_sf"/>
</dbReference>
<protein>
    <recommendedName>
        <fullName evidence="6">Major facilitator superfamily (MFS) profile domain-containing protein</fullName>
    </recommendedName>
</protein>
<feature type="transmembrane region" description="Helical" evidence="5">
    <location>
        <begin position="38"/>
        <end position="58"/>
    </location>
</feature>
<feature type="domain" description="Major facilitator superfamily (MFS) profile" evidence="6">
    <location>
        <begin position="98"/>
        <end position="528"/>
    </location>
</feature>
<dbReference type="Pfam" id="PF00083">
    <property type="entry name" value="Sugar_tr"/>
    <property type="match status" value="1"/>
</dbReference>
<sequence>MKIECEMTIDNVEKESGKRNCKVVYDDLLSSAGELGRYQWLLFFSTCPFFAFGVCVYYSQMFITEVSPNHWCWIPELSNMTDIQRRDLGVPKDANARFGYLHCEMYAVNWTDVLATKQKPDQNWTVIPCKYGWEFNKSEIPYPTVGSDFEWVCKKKNYQATAQAMFFVGSILGGLIIGWIADRFGRIPAIMCSCFVGSAGGFMSTFVRNFIEFTAARFVMGMSYDTCMILAYLLILEYIGPRYRTLLANMSFAIFYSLFVTALPWIALLCDHWKTISLVTSLPLTLGVLTKLFLPESPLWLISKGRVDEAIDQVQVIGRINRKNVDPELITKFKKSVKEVTHEEYQNLFEIFRRPILRKVFVLICLEYMCCTLVFDGLVRSIGQLDFDFFVSFSVISFTEFPSVLIVGFIVDYMGRRWLCTVFMAISGLFCVLILFANGALTVIFAIIARFAVNMSYNASIQWGPELLPTSVRGSGVATIHICGFIVSFLSPYIVYLKNYFHWLPLTVIGAIAGLGMMLPLALPETTMTVMPKTFEDVEELTRKQNLWKLPFMESRKANEMNAGINT</sequence>
<comment type="subcellular location">
    <subcellularLocation>
        <location evidence="1">Membrane</location>
        <topology evidence="1">Multi-pass membrane protein</topology>
    </subcellularLocation>
</comment>
<keyword evidence="4 5" id="KW-0472">Membrane</keyword>
<dbReference type="PANTHER" id="PTHR24064">
    <property type="entry name" value="SOLUTE CARRIER FAMILY 22 MEMBER"/>
    <property type="match status" value="1"/>
</dbReference>
<dbReference type="InterPro" id="IPR020846">
    <property type="entry name" value="MFS_dom"/>
</dbReference>
<evidence type="ECO:0000256" key="1">
    <source>
        <dbReference type="ARBA" id="ARBA00004141"/>
    </source>
</evidence>
<feature type="transmembrane region" description="Helical" evidence="5">
    <location>
        <begin position="246"/>
        <end position="268"/>
    </location>
</feature>
<proteinExistence type="predicted"/>
<evidence type="ECO:0000256" key="2">
    <source>
        <dbReference type="ARBA" id="ARBA00022692"/>
    </source>
</evidence>
<dbReference type="PROSITE" id="PS50850">
    <property type="entry name" value="MFS"/>
    <property type="match status" value="1"/>
</dbReference>
<keyword evidence="3 5" id="KW-1133">Transmembrane helix</keyword>
<organism evidence="7 8">
    <name type="scientific">Arctia plantaginis</name>
    <name type="common">Wood tiger moth</name>
    <name type="synonym">Phalaena plantaginis</name>
    <dbReference type="NCBI Taxonomy" id="874455"/>
    <lineage>
        <taxon>Eukaryota</taxon>
        <taxon>Metazoa</taxon>
        <taxon>Ecdysozoa</taxon>
        <taxon>Arthropoda</taxon>
        <taxon>Hexapoda</taxon>
        <taxon>Insecta</taxon>
        <taxon>Pterygota</taxon>
        <taxon>Neoptera</taxon>
        <taxon>Endopterygota</taxon>
        <taxon>Lepidoptera</taxon>
        <taxon>Glossata</taxon>
        <taxon>Ditrysia</taxon>
        <taxon>Noctuoidea</taxon>
        <taxon>Erebidae</taxon>
        <taxon>Arctiinae</taxon>
        <taxon>Arctia</taxon>
    </lineage>
</organism>
<dbReference type="SUPFAM" id="SSF103473">
    <property type="entry name" value="MFS general substrate transporter"/>
    <property type="match status" value="1"/>
</dbReference>
<dbReference type="AlphaFoldDB" id="A0A8S1B8J6"/>
<dbReference type="InterPro" id="IPR005828">
    <property type="entry name" value="MFS_sugar_transport-like"/>
</dbReference>
<feature type="transmembrane region" description="Helical" evidence="5">
    <location>
        <begin position="187"/>
        <end position="207"/>
    </location>
</feature>
<keyword evidence="2 5" id="KW-0812">Transmembrane</keyword>
<dbReference type="GO" id="GO:0016020">
    <property type="term" value="C:membrane"/>
    <property type="evidence" value="ECO:0007669"/>
    <property type="project" value="UniProtKB-SubCell"/>
</dbReference>
<keyword evidence="8" id="KW-1185">Reference proteome</keyword>
<name>A0A8S1B8J6_ARCPL</name>
<gene>
    <name evidence="7" type="ORF">APLA_LOCUS15085</name>
</gene>
<reference evidence="7 8" key="1">
    <citation type="submission" date="2020-04" db="EMBL/GenBank/DDBJ databases">
        <authorList>
            <person name="Wallbank WR R."/>
            <person name="Pardo Diaz C."/>
            <person name="Kozak K."/>
            <person name="Martin S."/>
            <person name="Jiggins C."/>
            <person name="Moest M."/>
            <person name="Warren A I."/>
            <person name="Byers J.R.P. K."/>
            <person name="Montejo-Kovacevich G."/>
            <person name="Yen C E."/>
        </authorList>
    </citation>
    <scope>NUCLEOTIDE SEQUENCE [LARGE SCALE GENOMIC DNA]</scope>
</reference>
<dbReference type="GO" id="GO:0022857">
    <property type="term" value="F:transmembrane transporter activity"/>
    <property type="evidence" value="ECO:0007669"/>
    <property type="project" value="InterPro"/>
</dbReference>